<reference evidence="2" key="1">
    <citation type="journal article" date="2018" name="Genome Biol. Evol.">
        <title>Genomics and development of Lentinus tigrinus, a white-rot wood-decaying mushroom with dimorphic fruiting bodies.</title>
        <authorList>
            <person name="Wu B."/>
            <person name="Xu Z."/>
            <person name="Knudson A."/>
            <person name="Carlson A."/>
            <person name="Chen N."/>
            <person name="Kovaka S."/>
            <person name="LaButti K."/>
            <person name="Lipzen A."/>
            <person name="Pennachio C."/>
            <person name="Riley R."/>
            <person name="Schakwitz W."/>
            <person name="Umezawa K."/>
            <person name="Ohm R.A."/>
            <person name="Grigoriev I.V."/>
            <person name="Nagy L.G."/>
            <person name="Gibbons J."/>
            <person name="Hibbett D."/>
        </authorList>
    </citation>
    <scope>NUCLEOTIDE SEQUENCE [LARGE SCALE GENOMIC DNA]</scope>
    <source>
        <strain evidence="2">ALCF2SS1-6</strain>
    </source>
</reference>
<evidence type="ECO:0000313" key="3">
    <source>
        <dbReference type="Proteomes" id="UP000313359"/>
    </source>
</evidence>
<gene>
    <name evidence="2" type="ORF">L227DRAFT_16408</name>
</gene>
<keyword evidence="3" id="KW-1185">Reference proteome</keyword>
<protein>
    <recommendedName>
        <fullName evidence="4">Secreted protein</fullName>
    </recommendedName>
</protein>
<sequence length="83" mass="9187">MYWFLLYIIVAFLTCHRGSLGLLKREAPHACLCLRLRVSLVCGCFNVNVLCPRQASAAQGGYKWAAGACSAFIFWSLQPSAFV</sequence>
<organism evidence="2 3">
    <name type="scientific">Lentinus tigrinus ALCF2SS1-6</name>
    <dbReference type="NCBI Taxonomy" id="1328759"/>
    <lineage>
        <taxon>Eukaryota</taxon>
        <taxon>Fungi</taxon>
        <taxon>Dikarya</taxon>
        <taxon>Basidiomycota</taxon>
        <taxon>Agaricomycotina</taxon>
        <taxon>Agaricomycetes</taxon>
        <taxon>Polyporales</taxon>
        <taxon>Polyporaceae</taxon>
        <taxon>Lentinus</taxon>
    </lineage>
</organism>
<name>A0A5C2SVR5_9APHY</name>
<feature type="signal peptide" evidence="1">
    <location>
        <begin position="1"/>
        <end position="21"/>
    </location>
</feature>
<proteinExistence type="predicted"/>
<keyword evidence="1" id="KW-0732">Signal</keyword>
<evidence type="ECO:0000313" key="2">
    <source>
        <dbReference type="EMBL" id="RPD67167.1"/>
    </source>
</evidence>
<evidence type="ECO:0000256" key="1">
    <source>
        <dbReference type="SAM" id="SignalP"/>
    </source>
</evidence>
<accession>A0A5C2SVR5</accession>
<dbReference type="AlphaFoldDB" id="A0A5C2SVR5"/>
<dbReference type="Proteomes" id="UP000313359">
    <property type="component" value="Unassembled WGS sequence"/>
</dbReference>
<evidence type="ECO:0008006" key="4">
    <source>
        <dbReference type="Google" id="ProtNLM"/>
    </source>
</evidence>
<dbReference type="EMBL" id="ML122250">
    <property type="protein sequence ID" value="RPD67167.1"/>
    <property type="molecule type" value="Genomic_DNA"/>
</dbReference>
<feature type="chain" id="PRO_5022687992" description="Secreted protein" evidence="1">
    <location>
        <begin position="22"/>
        <end position="83"/>
    </location>
</feature>